<comment type="caution">
    <text evidence="4">The sequence shown here is derived from an EMBL/GenBank/DDBJ whole genome shotgun (WGS) entry which is preliminary data.</text>
</comment>
<evidence type="ECO:0000313" key="5">
    <source>
        <dbReference type="Proteomes" id="UP000315010"/>
    </source>
</evidence>
<dbReference type="PANTHER" id="PTHR44591:SF3">
    <property type="entry name" value="RESPONSE REGULATORY DOMAIN-CONTAINING PROTEIN"/>
    <property type="match status" value="1"/>
</dbReference>
<accession>A0A5C5Z4F1</accession>
<dbReference type="InterPro" id="IPR036890">
    <property type="entry name" value="HATPase_C_sf"/>
</dbReference>
<dbReference type="RefSeq" id="WP_146398502.1">
    <property type="nucleotide sequence ID" value="NZ_SJPJ01000001.1"/>
</dbReference>
<feature type="modified residue" description="4-aspartylphosphate" evidence="2">
    <location>
        <position position="52"/>
    </location>
</feature>
<evidence type="ECO:0000259" key="3">
    <source>
        <dbReference type="PROSITE" id="PS50110"/>
    </source>
</evidence>
<evidence type="ECO:0000313" key="4">
    <source>
        <dbReference type="EMBL" id="TWT82164.1"/>
    </source>
</evidence>
<dbReference type="InterPro" id="IPR011006">
    <property type="entry name" value="CheY-like_superfamily"/>
</dbReference>
<dbReference type="GO" id="GO:0000160">
    <property type="term" value="P:phosphorelay signal transduction system"/>
    <property type="evidence" value="ECO:0007669"/>
    <property type="project" value="InterPro"/>
</dbReference>
<dbReference type="AlphaFoldDB" id="A0A5C5Z4F1"/>
<dbReference type="CDD" id="cd00156">
    <property type="entry name" value="REC"/>
    <property type="match status" value="1"/>
</dbReference>
<proteinExistence type="predicted"/>
<keyword evidence="1 2" id="KW-0597">Phosphoprotein</keyword>
<organism evidence="4 5">
    <name type="scientific">Novipirellula herctigrandis</name>
    <dbReference type="NCBI Taxonomy" id="2527986"/>
    <lineage>
        <taxon>Bacteria</taxon>
        <taxon>Pseudomonadati</taxon>
        <taxon>Planctomycetota</taxon>
        <taxon>Planctomycetia</taxon>
        <taxon>Pirellulales</taxon>
        <taxon>Pirellulaceae</taxon>
        <taxon>Novipirellula</taxon>
    </lineage>
</organism>
<keyword evidence="5" id="KW-1185">Reference proteome</keyword>
<feature type="domain" description="Response regulatory" evidence="3">
    <location>
        <begin position="3"/>
        <end position="117"/>
    </location>
</feature>
<protein>
    <submittedName>
        <fullName evidence="4">Luminescence regulatory protein LuxO</fullName>
    </submittedName>
</protein>
<dbReference type="OrthoDB" id="9770645at2"/>
<gene>
    <name evidence="4" type="primary">luxO</name>
    <name evidence="4" type="ORF">CA13_36250</name>
</gene>
<dbReference type="Gene3D" id="3.30.565.10">
    <property type="entry name" value="Histidine kinase-like ATPase, C-terminal domain"/>
    <property type="match status" value="1"/>
</dbReference>
<dbReference type="PROSITE" id="PS50110">
    <property type="entry name" value="RESPONSE_REGULATORY"/>
    <property type="match status" value="1"/>
</dbReference>
<evidence type="ECO:0000256" key="1">
    <source>
        <dbReference type="ARBA" id="ARBA00022553"/>
    </source>
</evidence>
<dbReference type="Gene3D" id="3.40.50.2300">
    <property type="match status" value="1"/>
</dbReference>
<dbReference type="SUPFAM" id="SSF52172">
    <property type="entry name" value="CheY-like"/>
    <property type="match status" value="1"/>
</dbReference>
<dbReference type="EMBL" id="SJPJ01000001">
    <property type="protein sequence ID" value="TWT82164.1"/>
    <property type="molecule type" value="Genomic_DNA"/>
</dbReference>
<dbReference type="InterPro" id="IPR050595">
    <property type="entry name" value="Bact_response_regulator"/>
</dbReference>
<dbReference type="InterPro" id="IPR001789">
    <property type="entry name" value="Sig_transdc_resp-reg_receiver"/>
</dbReference>
<reference evidence="4 5" key="1">
    <citation type="submission" date="2019-02" db="EMBL/GenBank/DDBJ databases">
        <title>Deep-cultivation of Planctomycetes and their phenomic and genomic characterization uncovers novel biology.</title>
        <authorList>
            <person name="Wiegand S."/>
            <person name="Jogler M."/>
            <person name="Boedeker C."/>
            <person name="Pinto D."/>
            <person name="Vollmers J."/>
            <person name="Rivas-Marin E."/>
            <person name="Kohn T."/>
            <person name="Peeters S.H."/>
            <person name="Heuer A."/>
            <person name="Rast P."/>
            <person name="Oberbeckmann S."/>
            <person name="Bunk B."/>
            <person name="Jeske O."/>
            <person name="Meyerdierks A."/>
            <person name="Storesund J.E."/>
            <person name="Kallscheuer N."/>
            <person name="Luecker S."/>
            <person name="Lage O.M."/>
            <person name="Pohl T."/>
            <person name="Merkel B.J."/>
            <person name="Hornburger P."/>
            <person name="Mueller R.-W."/>
            <person name="Bruemmer F."/>
            <person name="Labrenz M."/>
            <person name="Spormann A.M."/>
            <person name="Op Den Camp H."/>
            <person name="Overmann J."/>
            <person name="Amann R."/>
            <person name="Jetten M.S.M."/>
            <person name="Mascher T."/>
            <person name="Medema M.H."/>
            <person name="Devos D.P."/>
            <person name="Kaster A.-K."/>
            <person name="Ovreas L."/>
            <person name="Rohde M."/>
            <person name="Galperin M.Y."/>
            <person name="Jogler C."/>
        </authorList>
    </citation>
    <scope>NUCLEOTIDE SEQUENCE [LARGE SCALE GENOMIC DNA]</scope>
    <source>
        <strain evidence="4 5">CA13</strain>
    </source>
</reference>
<name>A0A5C5Z4F1_9BACT</name>
<sequence length="308" mass="33646">MATVLLCEDSPTHMVLMQTLLEDDGHEVRCAADGRQGLEQIRQTMPDVVVTDLRMPEMNGLELVQAIANEYSSLPTVVVTARGSEDLAVDALALGAANFVPKNSLNVLLNPMVRRAISFAKCDAFYQAFKGQLHSPEFYYKLGNTIDAINPASQFVIESLAAAGQLNPTDRIRIGMAVASALFNAICYGNLELQDEDPRIAEAIAGNESSRGELIEHAKSPTFSKRHVHLKVSVGDCDTRISVAHDGPGRLARFHPAPGTAESFEVEQCRGMMLITSFMDNMMFNSDFSEVIMVKNHAASENHQLLPV</sequence>
<dbReference type="PANTHER" id="PTHR44591">
    <property type="entry name" value="STRESS RESPONSE REGULATOR PROTEIN 1"/>
    <property type="match status" value="1"/>
</dbReference>
<evidence type="ECO:0000256" key="2">
    <source>
        <dbReference type="PROSITE-ProRule" id="PRU00169"/>
    </source>
</evidence>
<dbReference type="Pfam" id="PF00072">
    <property type="entry name" value="Response_reg"/>
    <property type="match status" value="1"/>
</dbReference>
<dbReference type="SMART" id="SM00448">
    <property type="entry name" value="REC"/>
    <property type="match status" value="1"/>
</dbReference>
<dbReference type="Proteomes" id="UP000315010">
    <property type="component" value="Unassembled WGS sequence"/>
</dbReference>